<dbReference type="AlphaFoldDB" id="A0A251WZS0"/>
<keyword evidence="3" id="KW-1185">Reference proteome</keyword>
<dbReference type="Proteomes" id="UP000194664">
    <property type="component" value="Unassembled WGS sequence"/>
</dbReference>
<dbReference type="EMBL" id="MSPP01000002">
    <property type="protein sequence ID" value="OUD09801.1"/>
    <property type="molecule type" value="Genomic_DNA"/>
</dbReference>
<organism evidence="2 3">
    <name type="scientific">Marivivens niveibacter</name>
    <dbReference type="NCBI Taxonomy" id="1930667"/>
    <lineage>
        <taxon>Bacteria</taxon>
        <taxon>Pseudomonadati</taxon>
        <taxon>Pseudomonadota</taxon>
        <taxon>Alphaproteobacteria</taxon>
        <taxon>Rhodobacterales</taxon>
        <taxon>Paracoccaceae</taxon>
        <taxon>Marivivens group</taxon>
        <taxon>Marivivens</taxon>
    </lineage>
</organism>
<evidence type="ECO:0000313" key="2">
    <source>
        <dbReference type="EMBL" id="OUD09801.1"/>
    </source>
</evidence>
<dbReference type="Pfam" id="PF00149">
    <property type="entry name" value="Metallophos"/>
    <property type="match status" value="1"/>
</dbReference>
<proteinExistence type="predicted"/>
<sequence>MIYAIGDIHGQIEQMDKALAMIDADGGPDAHIVFLGDYTDRGPDSRAVVQKLIDGVAAGKNWTVLRGNHDRMFVRYVTQGIEHDERILSGKGWLNPSLGGRETLASYGVDPDAENVLELAKAAVPTEHMEFLSSRDLWFESDDLLFVHAGIKPNVAMQDQDEDDLIWIRDGYLDYTDPHFKLIVHGHTALDEPTHFGNRVDLDTGAGYGRPIVPAVFDGKDCYILTETGRQALLPAS</sequence>
<dbReference type="InterPro" id="IPR006186">
    <property type="entry name" value="Ser/Thr-sp_prot-phosphatase"/>
</dbReference>
<reference evidence="2 3" key="1">
    <citation type="submission" date="2016-12" db="EMBL/GenBank/DDBJ databases">
        <title>The draft genome sequence of HSLHS2.</title>
        <authorList>
            <person name="Hu D."/>
            <person name="Wang L."/>
            <person name="Shao Z."/>
        </authorList>
    </citation>
    <scope>NUCLEOTIDE SEQUENCE [LARGE SCALE GENOMIC DNA]</scope>
    <source>
        <strain evidence="2">MCCC 1A06712</strain>
    </source>
</reference>
<name>A0A251WZS0_9RHOB</name>
<dbReference type="Gene3D" id="3.60.21.10">
    <property type="match status" value="1"/>
</dbReference>
<dbReference type="InterPro" id="IPR004843">
    <property type="entry name" value="Calcineurin-like_PHP"/>
</dbReference>
<dbReference type="PRINTS" id="PR00114">
    <property type="entry name" value="STPHPHTASE"/>
</dbReference>
<dbReference type="CDD" id="cd00144">
    <property type="entry name" value="MPP_PPP_family"/>
    <property type="match status" value="1"/>
</dbReference>
<dbReference type="GO" id="GO:0005737">
    <property type="term" value="C:cytoplasm"/>
    <property type="evidence" value="ECO:0007669"/>
    <property type="project" value="TreeGrafter"/>
</dbReference>
<dbReference type="SUPFAM" id="SSF56300">
    <property type="entry name" value="Metallo-dependent phosphatases"/>
    <property type="match status" value="1"/>
</dbReference>
<protein>
    <submittedName>
        <fullName evidence="2">Serine/threonine protein phosphatase</fullName>
    </submittedName>
</protein>
<evidence type="ECO:0000259" key="1">
    <source>
        <dbReference type="Pfam" id="PF00149"/>
    </source>
</evidence>
<dbReference type="RefSeq" id="WP_086451139.1">
    <property type="nucleotide sequence ID" value="NZ_MSPP01000002.1"/>
</dbReference>
<accession>A0A251WZS0</accession>
<dbReference type="GO" id="GO:0110154">
    <property type="term" value="P:RNA decapping"/>
    <property type="evidence" value="ECO:0007669"/>
    <property type="project" value="TreeGrafter"/>
</dbReference>
<dbReference type="PANTHER" id="PTHR42850">
    <property type="entry name" value="METALLOPHOSPHOESTERASE"/>
    <property type="match status" value="1"/>
</dbReference>
<evidence type="ECO:0000313" key="3">
    <source>
        <dbReference type="Proteomes" id="UP000194664"/>
    </source>
</evidence>
<comment type="caution">
    <text evidence="2">The sequence shown here is derived from an EMBL/GenBank/DDBJ whole genome shotgun (WGS) entry which is preliminary data.</text>
</comment>
<dbReference type="PANTHER" id="PTHR42850:SF4">
    <property type="entry name" value="ZINC-DEPENDENT ENDOPOLYPHOSPHATASE"/>
    <property type="match status" value="1"/>
</dbReference>
<feature type="domain" description="Calcineurin-like phosphoesterase" evidence="1">
    <location>
        <begin position="2"/>
        <end position="188"/>
    </location>
</feature>
<dbReference type="GO" id="GO:0008803">
    <property type="term" value="F:bis(5'-nucleosyl)-tetraphosphatase (symmetrical) activity"/>
    <property type="evidence" value="ECO:0007669"/>
    <property type="project" value="TreeGrafter"/>
</dbReference>
<gene>
    <name evidence="2" type="ORF">BVC71_08225</name>
</gene>
<dbReference type="InterPro" id="IPR050126">
    <property type="entry name" value="Ap4A_hydrolase"/>
</dbReference>
<dbReference type="GO" id="GO:0016791">
    <property type="term" value="F:phosphatase activity"/>
    <property type="evidence" value="ECO:0007669"/>
    <property type="project" value="TreeGrafter"/>
</dbReference>
<dbReference type="OrthoDB" id="9807890at2"/>
<dbReference type="InterPro" id="IPR029052">
    <property type="entry name" value="Metallo-depent_PP-like"/>
</dbReference>